<keyword evidence="2" id="KW-1133">Transmembrane helix</keyword>
<dbReference type="EMBL" id="JAINUG010000142">
    <property type="protein sequence ID" value="KAJ8392962.1"/>
    <property type="molecule type" value="Genomic_DNA"/>
</dbReference>
<comment type="caution">
    <text evidence="3">The sequence shown here is derived from an EMBL/GenBank/DDBJ whole genome shotgun (WGS) entry which is preliminary data.</text>
</comment>
<evidence type="ECO:0000313" key="4">
    <source>
        <dbReference type="Proteomes" id="UP001221898"/>
    </source>
</evidence>
<sequence length="171" mass="18564">MSVLIHSITNVNETDEGTYTCKYTTFPTGSVAATTTLRVLDQPPKNSPALVSGIVAALLLTAFIAASVYFIVRKRRQRPDVLTNCSSSSQTTGATRREDEEVNYADIRQFRPARGGSAIPMSKTDTVYAEVKHNSQSGSQLPRADHTTYSQTVIGSPEEAGDTTYAQVRSK</sequence>
<accession>A0AAD7RZA9</accession>
<gene>
    <name evidence="3" type="ORF">AAFF_G00071660</name>
</gene>
<dbReference type="SUPFAM" id="SSF48726">
    <property type="entry name" value="Immunoglobulin"/>
    <property type="match status" value="1"/>
</dbReference>
<evidence type="ECO:0000256" key="2">
    <source>
        <dbReference type="SAM" id="Phobius"/>
    </source>
</evidence>
<reference evidence="3" key="1">
    <citation type="journal article" date="2023" name="Science">
        <title>Genome structures resolve the early diversification of teleost fishes.</title>
        <authorList>
            <person name="Parey E."/>
            <person name="Louis A."/>
            <person name="Montfort J."/>
            <person name="Bouchez O."/>
            <person name="Roques C."/>
            <person name="Iampietro C."/>
            <person name="Lluch J."/>
            <person name="Castinel A."/>
            <person name="Donnadieu C."/>
            <person name="Desvignes T."/>
            <person name="Floi Bucao C."/>
            <person name="Jouanno E."/>
            <person name="Wen M."/>
            <person name="Mejri S."/>
            <person name="Dirks R."/>
            <person name="Jansen H."/>
            <person name="Henkel C."/>
            <person name="Chen W.J."/>
            <person name="Zahm M."/>
            <person name="Cabau C."/>
            <person name="Klopp C."/>
            <person name="Thompson A.W."/>
            <person name="Robinson-Rechavi M."/>
            <person name="Braasch I."/>
            <person name="Lecointre G."/>
            <person name="Bobe J."/>
            <person name="Postlethwait J.H."/>
            <person name="Berthelot C."/>
            <person name="Roest Crollius H."/>
            <person name="Guiguen Y."/>
        </authorList>
    </citation>
    <scope>NUCLEOTIDE SEQUENCE</scope>
    <source>
        <strain evidence="3">NC1722</strain>
    </source>
</reference>
<dbReference type="InterPro" id="IPR036179">
    <property type="entry name" value="Ig-like_dom_sf"/>
</dbReference>
<dbReference type="InterPro" id="IPR013783">
    <property type="entry name" value="Ig-like_fold"/>
</dbReference>
<feature type="transmembrane region" description="Helical" evidence="2">
    <location>
        <begin position="49"/>
        <end position="72"/>
    </location>
</feature>
<keyword evidence="4" id="KW-1185">Reference proteome</keyword>
<evidence type="ECO:0000313" key="3">
    <source>
        <dbReference type="EMBL" id="KAJ8392962.1"/>
    </source>
</evidence>
<dbReference type="AlphaFoldDB" id="A0AAD7RZA9"/>
<organism evidence="3 4">
    <name type="scientific">Aldrovandia affinis</name>
    <dbReference type="NCBI Taxonomy" id="143900"/>
    <lineage>
        <taxon>Eukaryota</taxon>
        <taxon>Metazoa</taxon>
        <taxon>Chordata</taxon>
        <taxon>Craniata</taxon>
        <taxon>Vertebrata</taxon>
        <taxon>Euteleostomi</taxon>
        <taxon>Actinopterygii</taxon>
        <taxon>Neopterygii</taxon>
        <taxon>Teleostei</taxon>
        <taxon>Notacanthiformes</taxon>
        <taxon>Halosauridae</taxon>
        <taxon>Aldrovandia</taxon>
    </lineage>
</organism>
<keyword evidence="2" id="KW-0472">Membrane</keyword>
<feature type="region of interest" description="Disordered" evidence="1">
    <location>
        <begin position="132"/>
        <end position="171"/>
    </location>
</feature>
<protein>
    <submittedName>
        <fullName evidence="3">Uncharacterized protein</fullName>
    </submittedName>
</protein>
<name>A0AAD7RZA9_9TELE</name>
<evidence type="ECO:0000256" key="1">
    <source>
        <dbReference type="SAM" id="MobiDB-lite"/>
    </source>
</evidence>
<dbReference type="Proteomes" id="UP001221898">
    <property type="component" value="Unassembled WGS sequence"/>
</dbReference>
<keyword evidence="2" id="KW-0812">Transmembrane</keyword>
<dbReference type="Gene3D" id="2.60.40.10">
    <property type="entry name" value="Immunoglobulins"/>
    <property type="match status" value="1"/>
</dbReference>
<proteinExistence type="predicted"/>